<evidence type="ECO:0000313" key="2">
    <source>
        <dbReference type="Proteomes" id="UP000306416"/>
    </source>
</evidence>
<evidence type="ECO:0000313" key="1">
    <source>
        <dbReference type="EMBL" id="TGU72652.1"/>
    </source>
</evidence>
<dbReference type="EMBL" id="SRSC01000002">
    <property type="protein sequence ID" value="TGU72652.1"/>
    <property type="molecule type" value="Genomic_DNA"/>
</dbReference>
<name>A0A4V3NZR0_9BACT</name>
<gene>
    <name evidence="1" type="ORF">E4633_10155</name>
</gene>
<proteinExistence type="predicted"/>
<dbReference type="InterPro" id="IPR058240">
    <property type="entry name" value="rSAM_sf"/>
</dbReference>
<dbReference type="RefSeq" id="WP_135870127.1">
    <property type="nucleotide sequence ID" value="NZ_SRSC01000002.1"/>
</dbReference>
<protein>
    <submittedName>
        <fullName evidence="1">Uncharacterized protein</fullName>
    </submittedName>
</protein>
<sequence>MRIDENKMRELAARTSPFSPDALRREENVFFIGGNLPERQTIETLYESHYQSNAALFHLTFGERDRFASGENLARLIKKNFNARLTGRLDFAATPQMIDRAYAAGIDILDIPLHADRRAHAAVEGGDHEERFKALAYARTIFPRWSVVSTLAAAQETPAAIKAGIDVLLEDGIVPLVELSGDAARGAVKDLTQLFGYLQSGWREKKVLVKPLLPLIYLITPLAPASRKGILRGFIDSVEDRRLLATSDLRRLLRVKEVAESFESSGL</sequence>
<organism evidence="1 2">
    <name type="scientific">Geomonas terrae</name>
    <dbReference type="NCBI Taxonomy" id="2562681"/>
    <lineage>
        <taxon>Bacteria</taxon>
        <taxon>Pseudomonadati</taxon>
        <taxon>Thermodesulfobacteriota</taxon>
        <taxon>Desulfuromonadia</taxon>
        <taxon>Geobacterales</taxon>
        <taxon>Geobacteraceae</taxon>
        <taxon>Geomonas</taxon>
    </lineage>
</organism>
<keyword evidence="2" id="KW-1185">Reference proteome</keyword>
<comment type="caution">
    <text evidence="1">The sequence shown here is derived from an EMBL/GenBank/DDBJ whole genome shotgun (WGS) entry which is preliminary data.</text>
</comment>
<accession>A0A4V3NZR0</accession>
<dbReference type="AlphaFoldDB" id="A0A4V3NZR0"/>
<dbReference type="Proteomes" id="UP000306416">
    <property type="component" value="Unassembled WGS sequence"/>
</dbReference>
<reference evidence="1 2" key="1">
    <citation type="submission" date="2019-04" db="EMBL/GenBank/DDBJ databases">
        <title>Geobacter oryzae sp. nov., ferric-reducing bacteria isolated from paddy soil.</title>
        <authorList>
            <person name="Xu Z."/>
            <person name="Masuda Y."/>
            <person name="Itoh H."/>
            <person name="Senoo K."/>
        </authorList>
    </citation>
    <scope>NUCLEOTIDE SEQUENCE [LARGE SCALE GENOMIC DNA]</scope>
    <source>
        <strain evidence="1 2">Red111</strain>
    </source>
</reference>
<dbReference type="SUPFAM" id="SSF102114">
    <property type="entry name" value="Radical SAM enzymes"/>
    <property type="match status" value="1"/>
</dbReference>